<keyword evidence="3" id="KW-0479">Metal-binding</keyword>
<dbReference type="InterPro" id="IPR025657">
    <property type="entry name" value="RadC_JAB"/>
</dbReference>
<dbReference type="CDD" id="cd08071">
    <property type="entry name" value="MPN_DUF2466"/>
    <property type="match status" value="1"/>
</dbReference>
<evidence type="ECO:0000256" key="6">
    <source>
        <dbReference type="ARBA" id="ARBA00023049"/>
    </source>
</evidence>
<dbReference type="NCBIfam" id="NF000642">
    <property type="entry name" value="PRK00024.1"/>
    <property type="match status" value="1"/>
</dbReference>
<gene>
    <name evidence="9" type="primary">radC</name>
    <name evidence="9" type="ORF">NC797_07590</name>
</gene>
<evidence type="ECO:0000256" key="3">
    <source>
        <dbReference type="ARBA" id="ARBA00022723"/>
    </source>
</evidence>
<evidence type="ECO:0000313" key="10">
    <source>
        <dbReference type="Proteomes" id="UP001145050"/>
    </source>
</evidence>
<dbReference type="PROSITE" id="PS01302">
    <property type="entry name" value="UPF0758"/>
    <property type="match status" value="1"/>
</dbReference>
<dbReference type="InterPro" id="IPR001405">
    <property type="entry name" value="UPF0758"/>
</dbReference>
<dbReference type="EMBL" id="JAMQKB010000005">
    <property type="protein sequence ID" value="MDC3424368.1"/>
    <property type="molecule type" value="Genomic_DNA"/>
</dbReference>
<dbReference type="InterPro" id="IPR037518">
    <property type="entry name" value="MPN"/>
</dbReference>
<keyword evidence="2" id="KW-0645">Protease</keyword>
<dbReference type="GO" id="GO:0008237">
    <property type="term" value="F:metallopeptidase activity"/>
    <property type="evidence" value="ECO:0007669"/>
    <property type="project" value="UniProtKB-KW"/>
</dbReference>
<dbReference type="GO" id="GO:0006508">
    <property type="term" value="P:proteolysis"/>
    <property type="evidence" value="ECO:0007669"/>
    <property type="project" value="UniProtKB-KW"/>
</dbReference>
<comment type="similarity">
    <text evidence="1 7">Belongs to the UPF0758 family.</text>
</comment>
<name>A0A9X3WTI6_9BACI</name>
<keyword evidence="5" id="KW-0862">Zinc</keyword>
<dbReference type="AlphaFoldDB" id="A0A9X3WTI6"/>
<dbReference type="PROSITE" id="PS50249">
    <property type="entry name" value="MPN"/>
    <property type="match status" value="1"/>
</dbReference>
<keyword evidence="6" id="KW-0482">Metalloprotease</keyword>
<dbReference type="PANTHER" id="PTHR30471">
    <property type="entry name" value="DNA REPAIR PROTEIN RADC"/>
    <property type="match status" value="1"/>
</dbReference>
<evidence type="ECO:0000313" key="9">
    <source>
        <dbReference type="EMBL" id="MDC3424368.1"/>
    </source>
</evidence>
<evidence type="ECO:0000256" key="4">
    <source>
        <dbReference type="ARBA" id="ARBA00022801"/>
    </source>
</evidence>
<sequence length="214" mass="23397">MKKHYSVAKEELVFYGNENTSLQNVLAMLIGPKAEPSVTGELAGLGAKTLSSMTAEDFKKYEGVGELAATRILSAFGLAGILNKFSKEERYVVRSPEDAANYFVDLAHHNQEHFEAIYLNTKNQVVARKNIFKGSLNASLVHPREVFREGLKVSAASLIVAHNHPSGDPSPSSEDIQVTKRLVESGKMIGIELLDHVIIGDCGKFTSLKEKGHC</sequence>
<dbReference type="Pfam" id="PF04002">
    <property type="entry name" value="RadC"/>
    <property type="match status" value="1"/>
</dbReference>
<protein>
    <submittedName>
        <fullName evidence="9">DNA repair protein RadC</fullName>
    </submittedName>
</protein>
<dbReference type="NCBIfam" id="TIGR00608">
    <property type="entry name" value="radc"/>
    <property type="match status" value="1"/>
</dbReference>
<evidence type="ECO:0000256" key="2">
    <source>
        <dbReference type="ARBA" id="ARBA00022670"/>
    </source>
</evidence>
<evidence type="ECO:0000256" key="1">
    <source>
        <dbReference type="ARBA" id="ARBA00010243"/>
    </source>
</evidence>
<dbReference type="PANTHER" id="PTHR30471:SF3">
    <property type="entry name" value="UPF0758 PROTEIN YEES-RELATED"/>
    <property type="match status" value="1"/>
</dbReference>
<dbReference type="GO" id="GO:0046872">
    <property type="term" value="F:metal ion binding"/>
    <property type="evidence" value="ECO:0007669"/>
    <property type="project" value="UniProtKB-KW"/>
</dbReference>
<organism evidence="9 10">
    <name type="scientific">Terrihalobacillus insolitus</name>
    <dbReference type="NCBI Taxonomy" id="2950438"/>
    <lineage>
        <taxon>Bacteria</taxon>
        <taxon>Bacillati</taxon>
        <taxon>Bacillota</taxon>
        <taxon>Bacilli</taxon>
        <taxon>Bacillales</taxon>
        <taxon>Bacillaceae</taxon>
        <taxon>Terrihalobacillus</taxon>
    </lineage>
</organism>
<keyword evidence="10" id="KW-1185">Reference proteome</keyword>
<evidence type="ECO:0000256" key="7">
    <source>
        <dbReference type="RuleBase" id="RU003797"/>
    </source>
</evidence>
<dbReference type="InterPro" id="IPR020891">
    <property type="entry name" value="UPF0758_CS"/>
</dbReference>
<comment type="caution">
    <text evidence="9">The sequence shown here is derived from an EMBL/GenBank/DDBJ whole genome shotgun (WGS) entry which is preliminary data.</text>
</comment>
<proteinExistence type="inferred from homology"/>
<feature type="domain" description="MPN" evidence="8">
    <location>
        <begin position="92"/>
        <end position="214"/>
    </location>
</feature>
<reference evidence="9" key="1">
    <citation type="submission" date="2022-06" db="EMBL/GenBank/DDBJ databases">
        <title>Aquibacillus sp. a new bacterium isolated from soil saline samples.</title>
        <authorList>
            <person name="Galisteo C."/>
            <person name="De La Haba R."/>
            <person name="Sanchez-Porro C."/>
            <person name="Ventosa A."/>
        </authorList>
    </citation>
    <scope>NUCLEOTIDE SEQUENCE</scope>
    <source>
        <strain evidence="9">3ASR75-11</strain>
    </source>
</reference>
<evidence type="ECO:0000256" key="5">
    <source>
        <dbReference type="ARBA" id="ARBA00022833"/>
    </source>
</evidence>
<dbReference type="Proteomes" id="UP001145050">
    <property type="component" value="Unassembled WGS sequence"/>
</dbReference>
<dbReference type="Gene3D" id="3.40.140.10">
    <property type="entry name" value="Cytidine Deaminase, domain 2"/>
    <property type="match status" value="1"/>
</dbReference>
<evidence type="ECO:0000259" key="8">
    <source>
        <dbReference type="PROSITE" id="PS50249"/>
    </source>
</evidence>
<dbReference type="RefSeq" id="WP_272436172.1">
    <property type="nucleotide sequence ID" value="NZ_JAMQKB010000005.1"/>
</dbReference>
<accession>A0A9X3WTI6</accession>
<keyword evidence="4" id="KW-0378">Hydrolase</keyword>